<dbReference type="InterPro" id="IPR000863">
    <property type="entry name" value="Sulfotransferase_dom"/>
</dbReference>
<dbReference type="EMBL" id="FRCB01000002">
    <property type="protein sequence ID" value="SHL62178.1"/>
    <property type="molecule type" value="Genomic_DNA"/>
</dbReference>
<keyword evidence="2 4" id="KW-0808">Transferase</keyword>
<evidence type="ECO:0000259" key="3">
    <source>
        <dbReference type="Pfam" id="PF00685"/>
    </source>
</evidence>
<evidence type="ECO:0000256" key="2">
    <source>
        <dbReference type="ARBA" id="ARBA00022679"/>
    </source>
</evidence>
<dbReference type="Gene3D" id="3.40.50.300">
    <property type="entry name" value="P-loop containing nucleotide triphosphate hydrolases"/>
    <property type="match status" value="1"/>
</dbReference>
<dbReference type="AlphaFoldDB" id="A0A1M7C4F9"/>
<dbReference type="Proteomes" id="UP000322545">
    <property type="component" value="Unassembled WGS sequence"/>
</dbReference>
<dbReference type="SUPFAM" id="SSF52540">
    <property type="entry name" value="P-loop containing nucleoside triphosphate hydrolases"/>
    <property type="match status" value="1"/>
</dbReference>
<accession>A0A1M7C4F9</accession>
<sequence>MTDLHRIIWLASYPKSGNTWMRSLLAHYFMPKGAAPDINNLRQFTTGDSRADFFAAADGGTYKAQGIEDWLRVRPKALRLIAASKPNHHFVKTHCQAIEFLGEPLIPNDVTAAAIYILRNPFDVALSYARHTSSDLDTAIERMGAPDNVMSSPNHTYDVLGRWDDHIDTWANAQGLSVHVVRYEDLLTKPGPTMRKLLERFLRVKVDQPKLAYAIKSTSFEAMRRQEEKLGFAERPAGMAQFFAKGQAGAWREDMTPAQVARVRELFLPAIERWYPELRKETADMAARV</sequence>
<comment type="similarity">
    <text evidence="1">Belongs to the sulfotransferase 1 family.</text>
</comment>
<feature type="domain" description="Sulfotransferase" evidence="3">
    <location>
        <begin position="8"/>
        <end position="271"/>
    </location>
</feature>
<organism evidence="4 5">
    <name type="scientific">Roseovarius litoreus</name>
    <dbReference type="NCBI Taxonomy" id="1155722"/>
    <lineage>
        <taxon>Bacteria</taxon>
        <taxon>Pseudomonadati</taxon>
        <taxon>Pseudomonadota</taxon>
        <taxon>Alphaproteobacteria</taxon>
        <taxon>Rhodobacterales</taxon>
        <taxon>Roseobacteraceae</taxon>
        <taxon>Roseovarius</taxon>
    </lineage>
</organism>
<dbReference type="RefSeq" id="WP_149778424.1">
    <property type="nucleotide sequence ID" value="NZ_FRCB01000002.1"/>
</dbReference>
<evidence type="ECO:0000313" key="5">
    <source>
        <dbReference type="Proteomes" id="UP000322545"/>
    </source>
</evidence>
<dbReference type="Pfam" id="PF00685">
    <property type="entry name" value="Sulfotransfer_1"/>
    <property type="match status" value="1"/>
</dbReference>
<evidence type="ECO:0000313" key="4">
    <source>
        <dbReference type="EMBL" id="SHL62178.1"/>
    </source>
</evidence>
<name>A0A1M7C4F9_9RHOB</name>
<protein>
    <submittedName>
        <fullName evidence="4">Sulfotransferase domain-containing protein</fullName>
    </submittedName>
</protein>
<dbReference type="GO" id="GO:0008146">
    <property type="term" value="F:sulfotransferase activity"/>
    <property type="evidence" value="ECO:0007669"/>
    <property type="project" value="InterPro"/>
</dbReference>
<reference evidence="4 5" key="1">
    <citation type="submission" date="2016-11" db="EMBL/GenBank/DDBJ databases">
        <authorList>
            <person name="Varghese N."/>
            <person name="Submissions S."/>
        </authorList>
    </citation>
    <scope>NUCLEOTIDE SEQUENCE [LARGE SCALE GENOMIC DNA]</scope>
    <source>
        <strain evidence="4 5">DSM 28249</strain>
    </source>
</reference>
<dbReference type="PANTHER" id="PTHR11783">
    <property type="entry name" value="SULFOTRANSFERASE SULT"/>
    <property type="match status" value="1"/>
</dbReference>
<evidence type="ECO:0000256" key="1">
    <source>
        <dbReference type="ARBA" id="ARBA00005771"/>
    </source>
</evidence>
<dbReference type="InterPro" id="IPR027417">
    <property type="entry name" value="P-loop_NTPase"/>
</dbReference>
<proteinExistence type="inferred from homology"/>
<keyword evidence="5" id="KW-1185">Reference proteome</keyword>
<gene>
    <name evidence="4" type="ORF">SAMN05443432_10230</name>
</gene>